<evidence type="ECO:0000256" key="3">
    <source>
        <dbReference type="ARBA" id="ARBA00022724"/>
    </source>
</evidence>
<dbReference type="SMART" id="SM00351">
    <property type="entry name" value="PAX"/>
    <property type="match status" value="1"/>
</dbReference>
<proteinExistence type="predicted"/>
<organism evidence="10">
    <name type="scientific">Caenorhabditis remanei</name>
    <name type="common">Caenorhabditis vulgaris</name>
    <dbReference type="NCBI Taxonomy" id="31234"/>
    <lineage>
        <taxon>Eukaryota</taxon>
        <taxon>Metazoa</taxon>
        <taxon>Ecdysozoa</taxon>
        <taxon>Nematoda</taxon>
        <taxon>Chromadorea</taxon>
        <taxon>Rhabditida</taxon>
        <taxon>Rhabditina</taxon>
        <taxon>Rhabditomorpha</taxon>
        <taxon>Rhabditoidea</taxon>
        <taxon>Rhabditidae</taxon>
        <taxon>Peloderinae</taxon>
        <taxon>Caenorhabditis</taxon>
    </lineage>
</organism>
<dbReference type="OMA" id="QNENHLG"/>
<evidence type="ECO:0000256" key="7">
    <source>
        <dbReference type="ARBA" id="ARBA00023242"/>
    </source>
</evidence>
<gene>
    <name evidence="9" type="ORF">CRE_03332</name>
</gene>
<dbReference type="HOGENOM" id="CLU_1225797_0_0_1"/>
<protein>
    <recommendedName>
        <fullName evidence="8">Paired domain-containing protein</fullName>
    </recommendedName>
</protein>
<keyword evidence="3" id="KW-0563">Paired box</keyword>
<keyword evidence="5" id="KW-0238">DNA-binding</keyword>
<evidence type="ECO:0000256" key="6">
    <source>
        <dbReference type="ARBA" id="ARBA00023163"/>
    </source>
</evidence>
<dbReference type="Pfam" id="PF00292">
    <property type="entry name" value="PAX"/>
    <property type="match status" value="1"/>
</dbReference>
<keyword evidence="7" id="KW-0539">Nucleus</keyword>
<evidence type="ECO:0000256" key="2">
    <source>
        <dbReference type="ARBA" id="ARBA00022473"/>
    </source>
</evidence>
<dbReference type="STRING" id="31234.E3MYM7"/>
<evidence type="ECO:0000256" key="4">
    <source>
        <dbReference type="ARBA" id="ARBA00023015"/>
    </source>
</evidence>
<dbReference type="InterPro" id="IPR001523">
    <property type="entry name" value="Paired_dom"/>
</dbReference>
<dbReference type="Gene3D" id="1.10.10.10">
    <property type="entry name" value="Winged helix-like DNA-binding domain superfamily/Winged helix DNA-binding domain"/>
    <property type="match status" value="1"/>
</dbReference>
<dbReference type="EMBL" id="DS268497">
    <property type="protein sequence ID" value="EFP12153.1"/>
    <property type="molecule type" value="Genomic_DNA"/>
</dbReference>
<dbReference type="GO" id="GO:0000978">
    <property type="term" value="F:RNA polymerase II cis-regulatory region sequence-specific DNA binding"/>
    <property type="evidence" value="ECO:0007669"/>
    <property type="project" value="TreeGrafter"/>
</dbReference>
<dbReference type="OrthoDB" id="9996331at2759"/>
<dbReference type="InterPro" id="IPR043565">
    <property type="entry name" value="PAX_fam"/>
</dbReference>
<dbReference type="PANTHER" id="PTHR45636">
    <property type="entry name" value="PAIRED BOX PROTEIN PAX-6-RELATED-RELATED"/>
    <property type="match status" value="1"/>
</dbReference>
<dbReference type="SUPFAM" id="SSF46689">
    <property type="entry name" value="Homeodomain-like"/>
    <property type="match status" value="1"/>
</dbReference>
<evidence type="ECO:0000313" key="9">
    <source>
        <dbReference type="EMBL" id="EFP12153.1"/>
    </source>
</evidence>
<dbReference type="Proteomes" id="UP000008281">
    <property type="component" value="Unassembled WGS sequence"/>
</dbReference>
<keyword evidence="2" id="KW-0217">Developmental protein</keyword>
<dbReference type="eggNOG" id="KOG3862">
    <property type="taxonomic scope" value="Eukaryota"/>
</dbReference>
<dbReference type="GO" id="GO:0000981">
    <property type="term" value="F:DNA-binding transcription factor activity, RNA polymerase II-specific"/>
    <property type="evidence" value="ECO:0007669"/>
    <property type="project" value="TreeGrafter"/>
</dbReference>
<accession>E3MYM7</accession>
<comment type="subcellular location">
    <subcellularLocation>
        <location evidence="1">Nucleus</location>
    </subcellularLocation>
</comment>
<name>E3MYM7_CAERE</name>
<reference evidence="9" key="1">
    <citation type="submission" date="2007-07" db="EMBL/GenBank/DDBJ databases">
        <title>PCAP assembly of the Caenorhabditis remanei genome.</title>
        <authorList>
            <consortium name="The Caenorhabditis remanei Sequencing Consortium"/>
            <person name="Wilson R.K."/>
        </authorList>
    </citation>
    <scope>NUCLEOTIDE SEQUENCE [LARGE SCALE GENOMIC DNA]</scope>
    <source>
        <strain evidence="9">PB4641</strain>
    </source>
</reference>
<keyword evidence="10" id="KW-1185">Reference proteome</keyword>
<dbReference type="InterPro" id="IPR009057">
    <property type="entry name" value="Homeodomain-like_sf"/>
</dbReference>
<keyword evidence="6" id="KW-0804">Transcription</keyword>
<dbReference type="PANTHER" id="PTHR45636:SF42">
    <property type="entry name" value="PROTEIN CBR-NPAX-1"/>
    <property type="match status" value="1"/>
</dbReference>
<dbReference type="PRINTS" id="PR00027">
    <property type="entry name" value="PAIREDBOX"/>
</dbReference>
<dbReference type="AlphaFoldDB" id="E3MYM7"/>
<sequence length="215" mass="24527">MLSVAIYLLGTMKLFRSGIWGDVERVFTIQNENHLGESIKRSSLAALEKLSKAFRRPEIQIEKIVTSSCIDKNKEREKMSQVVPSRNRYGRPYISGRPLLTCDRQKIVECYKKGMKKIHIAKQLGITHSCVSKVLRRYAETGEIVAKACRTASCSCPGSAEEHDVRYCKHLQDNTIRLFFSIENILRTDSSNSRVIYFSKCPETSEPMETTTIDL</sequence>
<dbReference type="InParanoid" id="E3MYM7"/>
<evidence type="ECO:0000313" key="10">
    <source>
        <dbReference type="Proteomes" id="UP000008281"/>
    </source>
</evidence>
<dbReference type="InterPro" id="IPR036388">
    <property type="entry name" value="WH-like_DNA-bd_sf"/>
</dbReference>
<keyword evidence="4" id="KW-0805">Transcription regulation</keyword>
<evidence type="ECO:0000256" key="5">
    <source>
        <dbReference type="ARBA" id="ARBA00023125"/>
    </source>
</evidence>
<evidence type="ECO:0000256" key="1">
    <source>
        <dbReference type="ARBA" id="ARBA00004123"/>
    </source>
</evidence>
<feature type="domain" description="Paired" evidence="8">
    <location>
        <begin position="82"/>
        <end position="214"/>
    </location>
</feature>
<evidence type="ECO:0000259" key="8">
    <source>
        <dbReference type="PROSITE" id="PS51057"/>
    </source>
</evidence>
<dbReference type="GO" id="GO:0005634">
    <property type="term" value="C:nucleus"/>
    <property type="evidence" value="ECO:0007669"/>
    <property type="project" value="UniProtKB-SubCell"/>
</dbReference>
<dbReference type="PROSITE" id="PS51057">
    <property type="entry name" value="PAIRED_2"/>
    <property type="match status" value="1"/>
</dbReference>